<keyword evidence="2" id="KW-1185">Reference proteome</keyword>
<gene>
    <name evidence="1" type="ORF">EYC87_16340</name>
</gene>
<dbReference type="RefSeq" id="WP_279253811.1">
    <property type="nucleotide sequence ID" value="NZ_SHNP01000006.1"/>
</dbReference>
<accession>A0ABT3SZ73</accession>
<dbReference type="EMBL" id="SHNP01000006">
    <property type="protein sequence ID" value="MCX2975154.1"/>
    <property type="molecule type" value="Genomic_DNA"/>
</dbReference>
<proteinExistence type="predicted"/>
<dbReference type="Proteomes" id="UP001143307">
    <property type="component" value="Unassembled WGS sequence"/>
</dbReference>
<evidence type="ECO:0000313" key="2">
    <source>
        <dbReference type="Proteomes" id="UP001143307"/>
    </source>
</evidence>
<organism evidence="1 2">
    <name type="scientific">Candidatus Seongchinamella marina</name>
    <dbReference type="NCBI Taxonomy" id="2518990"/>
    <lineage>
        <taxon>Bacteria</taxon>
        <taxon>Pseudomonadati</taxon>
        <taxon>Pseudomonadota</taxon>
        <taxon>Gammaproteobacteria</taxon>
        <taxon>Cellvibrionales</taxon>
        <taxon>Halieaceae</taxon>
        <taxon>Seongchinamella</taxon>
    </lineage>
</organism>
<name>A0ABT3SZ73_9GAMM</name>
<evidence type="ECO:0000313" key="1">
    <source>
        <dbReference type="EMBL" id="MCX2975154.1"/>
    </source>
</evidence>
<reference evidence="1" key="1">
    <citation type="submission" date="2019-02" db="EMBL/GenBank/DDBJ databases">
        <authorList>
            <person name="Li S.-H."/>
        </authorList>
    </citation>
    <scope>NUCLEOTIDE SEQUENCE</scope>
    <source>
        <strain evidence="1">IMCC8485</strain>
    </source>
</reference>
<sequence length="86" mass="9456">MCESDGLYAYSHLGVTKQFEVHLVDAQGISEHCGQGMHQGKQIEACILGNKKIFVKPGNKCASHMAHELSHGFGLHFVDRPTVHRG</sequence>
<protein>
    <submittedName>
        <fullName evidence="1">Uncharacterized protein</fullName>
    </submittedName>
</protein>
<comment type="caution">
    <text evidence="1">The sequence shown here is derived from an EMBL/GenBank/DDBJ whole genome shotgun (WGS) entry which is preliminary data.</text>
</comment>